<dbReference type="PANTHER" id="PTHR43418:SF4">
    <property type="entry name" value="MULTIFUNCTIONAL TRYPTOPHAN BIOSYNTHESIS PROTEIN"/>
    <property type="match status" value="1"/>
</dbReference>
<evidence type="ECO:0000259" key="2">
    <source>
        <dbReference type="Pfam" id="PF00117"/>
    </source>
</evidence>
<dbReference type="Gene3D" id="3.40.50.880">
    <property type="match status" value="1"/>
</dbReference>
<dbReference type="EC" id="4.1.3.27" evidence="3"/>
<dbReference type="PANTHER" id="PTHR43418">
    <property type="entry name" value="MULTIFUNCTIONAL TRYPTOPHAN BIOSYNTHESIS PROTEIN-RELATED"/>
    <property type="match status" value="1"/>
</dbReference>
<evidence type="ECO:0000313" key="4">
    <source>
        <dbReference type="Proteomes" id="UP000255264"/>
    </source>
</evidence>
<dbReference type="Proteomes" id="UP000255264">
    <property type="component" value="Unassembled WGS sequence"/>
</dbReference>
<protein>
    <submittedName>
        <fullName evidence="3">Putative anthranilate synthase component II</fullName>
        <ecNumber evidence="3">4.1.3.27</ecNumber>
    </submittedName>
</protein>
<dbReference type="InterPro" id="IPR029062">
    <property type="entry name" value="Class_I_gatase-like"/>
</dbReference>
<proteinExistence type="predicted"/>
<gene>
    <name evidence="3" type="primary">trpG_1</name>
    <name evidence="3" type="ORF">NCTC13335_01380</name>
</gene>
<dbReference type="InterPro" id="IPR006221">
    <property type="entry name" value="TrpG/PapA_dom"/>
</dbReference>
<dbReference type="PRINTS" id="PR00096">
    <property type="entry name" value="GATASE"/>
</dbReference>
<dbReference type="NCBIfam" id="TIGR00566">
    <property type="entry name" value="trpG_papA"/>
    <property type="match status" value="1"/>
</dbReference>
<dbReference type="OrthoDB" id="9786812at2"/>
<dbReference type="GO" id="GO:0000162">
    <property type="term" value="P:L-tryptophan biosynthetic process"/>
    <property type="evidence" value="ECO:0007669"/>
    <property type="project" value="TreeGrafter"/>
</dbReference>
<name>A0A377J0V6_9PAST</name>
<keyword evidence="4" id="KW-1185">Reference proteome</keyword>
<dbReference type="RefSeq" id="WP_115003213.1">
    <property type="nucleotide sequence ID" value="NZ_UGHS01000004.1"/>
</dbReference>
<feature type="domain" description="Glutamine amidotransferase" evidence="2">
    <location>
        <begin position="4"/>
        <end position="186"/>
    </location>
</feature>
<dbReference type="EMBL" id="UGHS01000004">
    <property type="protein sequence ID" value="STO93500.1"/>
    <property type="molecule type" value="Genomic_DNA"/>
</dbReference>
<dbReference type="GO" id="GO:0046820">
    <property type="term" value="F:4-amino-4-deoxychorismate synthase activity"/>
    <property type="evidence" value="ECO:0007669"/>
    <property type="project" value="TreeGrafter"/>
</dbReference>
<dbReference type="GO" id="GO:0004049">
    <property type="term" value="F:anthranilate synthase activity"/>
    <property type="evidence" value="ECO:0007669"/>
    <property type="project" value="UniProtKB-EC"/>
</dbReference>
<dbReference type="NCBIfam" id="NF005367">
    <property type="entry name" value="PRK06895.1"/>
    <property type="match status" value="1"/>
</dbReference>
<dbReference type="PROSITE" id="PS51273">
    <property type="entry name" value="GATASE_TYPE_1"/>
    <property type="match status" value="1"/>
</dbReference>
<sequence>MKLLVVNNHDSFTYNLVELVRQLNVPYQVVNVEVLTEDTPKDFSHILISPGPDVPSAYPQLFKLLQNTYREKSILGVCLGLQTLGQFFGAHLYNLATPRHGLQSQIKMLVKTRMWQALPEQFKVGLYHSWALSKEDFPTQLQIVAEDDAGVVMAFQHRELPIFAVQFHPESYMSQYGVELLRAWLFHT</sequence>
<dbReference type="GO" id="GO:0005829">
    <property type="term" value="C:cytosol"/>
    <property type="evidence" value="ECO:0007669"/>
    <property type="project" value="TreeGrafter"/>
</dbReference>
<organism evidence="3 4">
    <name type="scientific">Haemophilus pittmaniae</name>
    <dbReference type="NCBI Taxonomy" id="249188"/>
    <lineage>
        <taxon>Bacteria</taxon>
        <taxon>Pseudomonadati</taxon>
        <taxon>Pseudomonadota</taxon>
        <taxon>Gammaproteobacteria</taxon>
        <taxon>Pasteurellales</taxon>
        <taxon>Pasteurellaceae</taxon>
        <taxon>Haemophilus</taxon>
    </lineage>
</organism>
<dbReference type="Pfam" id="PF00117">
    <property type="entry name" value="GATase"/>
    <property type="match status" value="1"/>
</dbReference>
<keyword evidence="3" id="KW-0456">Lyase</keyword>
<dbReference type="PRINTS" id="PR00097">
    <property type="entry name" value="ANTSNTHASEII"/>
</dbReference>
<dbReference type="AlphaFoldDB" id="A0A377J0V6"/>
<keyword evidence="1" id="KW-0315">Glutamine amidotransferase</keyword>
<evidence type="ECO:0000256" key="1">
    <source>
        <dbReference type="ARBA" id="ARBA00022962"/>
    </source>
</evidence>
<dbReference type="CDD" id="cd01743">
    <property type="entry name" value="GATase1_Anthranilate_Synthase"/>
    <property type="match status" value="1"/>
</dbReference>
<dbReference type="InterPro" id="IPR050472">
    <property type="entry name" value="Anth_synth/Amidotransfase"/>
</dbReference>
<accession>A0A377J0V6</accession>
<reference evidence="3 4" key="1">
    <citation type="submission" date="2018-06" db="EMBL/GenBank/DDBJ databases">
        <authorList>
            <consortium name="Pathogen Informatics"/>
            <person name="Doyle S."/>
        </authorList>
    </citation>
    <scope>NUCLEOTIDE SEQUENCE [LARGE SCALE GENOMIC DNA]</scope>
    <source>
        <strain evidence="3 4">NCTC13335</strain>
    </source>
</reference>
<evidence type="ECO:0000313" key="3">
    <source>
        <dbReference type="EMBL" id="STO93500.1"/>
    </source>
</evidence>
<dbReference type="InterPro" id="IPR017926">
    <property type="entry name" value="GATASE"/>
</dbReference>
<dbReference type="SUPFAM" id="SSF52317">
    <property type="entry name" value="Class I glutamine amidotransferase-like"/>
    <property type="match status" value="1"/>
</dbReference>
<dbReference type="GO" id="GO:0046654">
    <property type="term" value="P:tetrahydrofolate biosynthetic process"/>
    <property type="evidence" value="ECO:0007669"/>
    <property type="project" value="TreeGrafter"/>
</dbReference>